<feature type="chain" id="PRO_5040253664" description="Asl1-like glycosyl hydrolase catalytic domain-containing protein" evidence="1">
    <location>
        <begin position="25"/>
        <end position="301"/>
    </location>
</feature>
<dbReference type="AlphaFoldDB" id="A0A9P1GZE5"/>
<dbReference type="InterPro" id="IPR053183">
    <property type="entry name" value="ASL1"/>
</dbReference>
<evidence type="ECO:0000256" key="1">
    <source>
        <dbReference type="SAM" id="SignalP"/>
    </source>
</evidence>
<evidence type="ECO:0000313" key="3">
    <source>
        <dbReference type="EMBL" id="CAI4213153.1"/>
    </source>
</evidence>
<dbReference type="GO" id="GO:0009277">
    <property type="term" value="C:fungal-type cell wall"/>
    <property type="evidence" value="ECO:0007669"/>
    <property type="project" value="TreeGrafter"/>
</dbReference>
<evidence type="ECO:0000313" key="4">
    <source>
        <dbReference type="Proteomes" id="UP000838763"/>
    </source>
</evidence>
<comment type="caution">
    <text evidence="3">The sequence shown here is derived from an EMBL/GenBank/DDBJ whole genome shotgun (WGS) entry which is preliminary data.</text>
</comment>
<dbReference type="Proteomes" id="UP000838763">
    <property type="component" value="Unassembled WGS sequence"/>
</dbReference>
<reference evidence="3" key="1">
    <citation type="submission" date="2022-11" db="EMBL/GenBank/DDBJ databases">
        <authorList>
            <person name="Scott C."/>
            <person name="Bruce N."/>
        </authorList>
    </citation>
    <scope>NUCLEOTIDE SEQUENCE</scope>
</reference>
<accession>A0A9P1GZE5</accession>
<dbReference type="InterPro" id="IPR017853">
    <property type="entry name" value="GH"/>
</dbReference>
<dbReference type="PANTHER" id="PTHR34154">
    <property type="entry name" value="ALKALI-SENSITIVE LINKAGE PROTEIN 1"/>
    <property type="match status" value="1"/>
</dbReference>
<organism evidence="3 4">
    <name type="scientific">Parascedosporium putredinis</name>
    <dbReference type="NCBI Taxonomy" id="1442378"/>
    <lineage>
        <taxon>Eukaryota</taxon>
        <taxon>Fungi</taxon>
        <taxon>Dikarya</taxon>
        <taxon>Ascomycota</taxon>
        <taxon>Pezizomycotina</taxon>
        <taxon>Sordariomycetes</taxon>
        <taxon>Hypocreomycetidae</taxon>
        <taxon>Microascales</taxon>
        <taxon>Microascaceae</taxon>
        <taxon>Parascedosporium</taxon>
    </lineage>
</organism>
<feature type="domain" description="Asl1-like glycosyl hydrolase catalytic" evidence="2">
    <location>
        <begin position="47"/>
        <end position="262"/>
    </location>
</feature>
<protein>
    <recommendedName>
        <fullName evidence="2">Asl1-like glycosyl hydrolase catalytic domain-containing protein</fullName>
    </recommendedName>
</protein>
<keyword evidence="1" id="KW-0732">Signal</keyword>
<feature type="signal peptide" evidence="1">
    <location>
        <begin position="1"/>
        <end position="24"/>
    </location>
</feature>
<dbReference type="FunFam" id="3.20.20.80:FF:000207">
    <property type="entry name" value="Glycoside hydrolase family 128 protein"/>
    <property type="match status" value="1"/>
</dbReference>
<dbReference type="GO" id="GO:0071966">
    <property type="term" value="P:fungal-type cell wall polysaccharide metabolic process"/>
    <property type="evidence" value="ECO:0007669"/>
    <property type="project" value="TreeGrafter"/>
</dbReference>
<dbReference type="EMBL" id="CALLCH030000007">
    <property type="protein sequence ID" value="CAI4213153.1"/>
    <property type="molecule type" value="Genomic_DNA"/>
</dbReference>
<sequence length="301" mass="33190">MRTSLTTALLALAPLFSLFHTAAATRSPKRGLIFINPREYPEDSAIWDRFEFVPMMWGLDGDPGNPVFYDKVKAMIEDSVNITHVLSFNEPDGTMSTGGSDISPKDAARAWVANFEPLSRDLGVKVGLPGCTGAPSGLAWLTSFLKECSALVSEGQDKKRNCTYDFLPIHWYGNFEGLASHVGERLALFPDTPIWVTEYALAHEELEPSQEFFNQTIDWFDKEEFIERYAYFGAFRSTNSNVGPNPVFLNRDGDLTDIGSWYLGGNATGVNPQSGDNGAGMMRASMSLVLGAGIWATMFLL</sequence>
<dbReference type="InterPro" id="IPR024655">
    <property type="entry name" value="Asl1_glyco_hydro_catalytic"/>
</dbReference>
<proteinExistence type="predicted"/>
<dbReference type="Pfam" id="PF11790">
    <property type="entry name" value="Glyco_hydro_cc"/>
    <property type="match status" value="1"/>
</dbReference>
<dbReference type="PANTHER" id="PTHR34154:SF3">
    <property type="entry name" value="ALKALI-SENSITIVE LINKAGE PROTEIN 1"/>
    <property type="match status" value="1"/>
</dbReference>
<gene>
    <name evidence="3" type="ORF">PPNO1_LOCUS2904</name>
</gene>
<name>A0A9P1GZE5_9PEZI</name>
<dbReference type="Gene3D" id="3.20.20.80">
    <property type="entry name" value="Glycosidases"/>
    <property type="match status" value="1"/>
</dbReference>
<keyword evidence="4" id="KW-1185">Reference proteome</keyword>
<dbReference type="OrthoDB" id="43654at2759"/>
<evidence type="ECO:0000259" key="2">
    <source>
        <dbReference type="Pfam" id="PF11790"/>
    </source>
</evidence>
<dbReference type="SUPFAM" id="SSF51445">
    <property type="entry name" value="(Trans)glycosidases"/>
    <property type="match status" value="1"/>
</dbReference>